<comment type="caution">
    <text evidence="2">The sequence shown here is derived from an EMBL/GenBank/DDBJ whole genome shotgun (WGS) entry which is preliminary data.</text>
</comment>
<organism evidence="2 3">
    <name type="scientific">Cirrhinus mrigala</name>
    <name type="common">Mrigala</name>
    <dbReference type="NCBI Taxonomy" id="683832"/>
    <lineage>
        <taxon>Eukaryota</taxon>
        <taxon>Metazoa</taxon>
        <taxon>Chordata</taxon>
        <taxon>Craniata</taxon>
        <taxon>Vertebrata</taxon>
        <taxon>Euteleostomi</taxon>
        <taxon>Actinopterygii</taxon>
        <taxon>Neopterygii</taxon>
        <taxon>Teleostei</taxon>
        <taxon>Ostariophysi</taxon>
        <taxon>Cypriniformes</taxon>
        <taxon>Cyprinidae</taxon>
        <taxon>Labeoninae</taxon>
        <taxon>Labeonini</taxon>
        <taxon>Cirrhinus</taxon>
    </lineage>
</organism>
<feature type="compositionally biased region" description="Polar residues" evidence="1">
    <location>
        <begin position="80"/>
        <end position="89"/>
    </location>
</feature>
<evidence type="ECO:0000313" key="2">
    <source>
        <dbReference type="EMBL" id="KAL0156159.1"/>
    </source>
</evidence>
<feature type="non-terminal residue" evidence="2">
    <location>
        <position position="1"/>
    </location>
</feature>
<dbReference type="EMBL" id="JAMKFB020000024">
    <property type="protein sequence ID" value="KAL0156159.1"/>
    <property type="molecule type" value="Genomic_DNA"/>
</dbReference>
<keyword evidence="3" id="KW-1185">Reference proteome</keyword>
<proteinExistence type="predicted"/>
<protein>
    <submittedName>
        <fullName evidence="2">Uncharacterized protein</fullName>
    </submittedName>
</protein>
<dbReference type="AlphaFoldDB" id="A0ABD0N3X2"/>
<dbReference type="Proteomes" id="UP001529510">
    <property type="component" value="Unassembled WGS sequence"/>
</dbReference>
<accession>A0ABD0N3X2</accession>
<evidence type="ECO:0000256" key="1">
    <source>
        <dbReference type="SAM" id="MobiDB-lite"/>
    </source>
</evidence>
<feature type="region of interest" description="Disordered" evidence="1">
    <location>
        <begin position="52"/>
        <end position="89"/>
    </location>
</feature>
<name>A0ABD0N3X2_CIRMR</name>
<gene>
    <name evidence="2" type="ORF">M9458_047405</name>
</gene>
<feature type="non-terminal residue" evidence="2">
    <location>
        <position position="89"/>
    </location>
</feature>
<evidence type="ECO:0000313" key="3">
    <source>
        <dbReference type="Proteomes" id="UP001529510"/>
    </source>
</evidence>
<feature type="region of interest" description="Disordered" evidence="1">
    <location>
        <begin position="1"/>
        <end position="32"/>
    </location>
</feature>
<sequence length="89" mass="9352">TCDSRDVGQRDGSSGGPGDQRRVPSPAESGAAVHVCGGSVRIPVLRRAARALRPGPAGGGQREMATGRFLPPHATKPMDTRQTLRPLQR</sequence>
<reference evidence="2 3" key="1">
    <citation type="submission" date="2024-05" db="EMBL/GenBank/DDBJ databases">
        <title>Genome sequencing and assembly of Indian major carp, Cirrhinus mrigala (Hamilton, 1822).</title>
        <authorList>
            <person name="Mohindra V."/>
            <person name="Chowdhury L.M."/>
            <person name="Lal K."/>
            <person name="Jena J.K."/>
        </authorList>
    </citation>
    <scope>NUCLEOTIDE SEQUENCE [LARGE SCALE GENOMIC DNA]</scope>
    <source>
        <strain evidence="2">CM1030</strain>
        <tissue evidence="2">Blood</tissue>
    </source>
</reference>